<dbReference type="Pfam" id="PF01571">
    <property type="entry name" value="GCV_T"/>
    <property type="match status" value="1"/>
</dbReference>
<dbReference type="GO" id="GO:0008483">
    <property type="term" value="F:transaminase activity"/>
    <property type="evidence" value="ECO:0007669"/>
    <property type="project" value="UniProtKB-KW"/>
</dbReference>
<dbReference type="EMBL" id="JAMGZJ010000074">
    <property type="protein sequence ID" value="MCU6669139.1"/>
    <property type="molecule type" value="Genomic_DNA"/>
</dbReference>
<evidence type="ECO:0000259" key="3">
    <source>
        <dbReference type="Pfam" id="PF08669"/>
    </source>
</evidence>
<keyword evidence="1" id="KW-0808">Transferase</keyword>
<dbReference type="PANTHER" id="PTHR43757:SF2">
    <property type="entry name" value="AMINOMETHYLTRANSFERASE, MITOCHONDRIAL"/>
    <property type="match status" value="1"/>
</dbReference>
<comment type="caution">
    <text evidence="4">The sequence shown here is derived from an EMBL/GenBank/DDBJ whole genome shotgun (WGS) entry which is preliminary data.</text>
</comment>
<gene>
    <name evidence="4" type="ORF">M8013_10290</name>
</gene>
<dbReference type="SUPFAM" id="SSF103025">
    <property type="entry name" value="Folate-binding domain"/>
    <property type="match status" value="1"/>
</dbReference>
<keyword evidence="1" id="KW-0032">Aminotransferase</keyword>
<dbReference type="RefSeq" id="WP_271267709.1">
    <property type="nucleotide sequence ID" value="NZ_JAMGZJ010000074.1"/>
</dbReference>
<dbReference type="AlphaFoldDB" id="A0A9J6QG15"/>
<feature type="domain" description="Aminomethyltransferase C-terminal" evidence="3">
    <location>
        <begin position="283"/>
        <end position="361"/>
    </location>
</feature>
<evidence type="ECO:0000313" key="4">
    <source>
        <dbReference type="EMBL" id="MCU6669139.1"/>
    </source>
</evidence>
<dbReference type="Gene3D" id="3.30.1360.120">
    <property type="entry name" value="Probable tRNA modification gtpase trme, domain 1"/>
    <property type="match status" value="1"/>
</dbReference>
<organism evidence="4 5">
    <name type="scientific">Silvania confinis</name>
    <dbReference type="NCBI Taxonomy" id="2926470"/>
    <lineage>
        <taxon>Bacteria</taxon>
        <taxon>Pseudomonadati</taxon>
        <taxon>Pseudomonadota</taxon>
        <taxon>Gammaproteobacteria</taxon>
        <taxon>Enterobacterales</taxon>
        <taxon>Enterobacteriaceae</taxon>
        <taxon>Silvania</taxon>
    </lineage>
</organism>
<reference evidence="4" key="1">
    <citation type="submission" date="2022-05" db="EMBL/GenBank/DDBJ databases">
        <title>Description of a novel species of Leclercia; Leclercia tamurae and the Proposal for a Novel Genus Silvania gen. nov. Containing Two Novel Species Silvania hatchlandensis sp. nov. and Silvania confinis sp. nov. Isolated from the Rhizosphere of Oak.</title>
        <authorList>
            <person name="Maddock D.W."/>
            <person name="Brady C.L."/>
            <person name="Denman S."/>
            <person name="Arnold D."/>
        </authorList>
    </citation>
    <scope>NUCLEOTIDE SEQUENCE</scope>
    <source>
        <strain evidence="4">H4N4</strain>
    </source>
</reference>
<dbReference type="Proteomes" id="UP001061282">
    <property type="component" value="Unassembled WGS sequence"/>
</dbReference>
<dbReference type="SUPFAM" id="SSF101790">
    <property type="entry name" value="Aminomethyltransferase beta-barrel domain"/>
    <property type="match status" value="1"/>
</dbReference>
<sequence>MSSLSSVHLKNNARMGVYNNRSVPSSYCDFLEEYKAVRENVLLVDYSHMSIISVVGDDAWALVNYIASADVSIIRDEQGIYSLVLNDDGTVRGDIYTLCTSEGYYILSENLSTQTLMEILQQSLEKADELDIQEIPKIKSMDVDDWGVIMLEGPYAWEVMAEVYGFDVIGLPYYEYMNTDDGLMVFRCGKHGEFAYKMIGPQCALVELWHKLLGVGVKYCLKTGGLDYQAMVRVENTGWDENLYANYSRNPVELQMQWAVQYDKDDFIGKSAVEKLSLAKAERKVVGIIPIVECSCLNSNDKIILNGQEIGLVVKAILSPALQSYIALAMIDSDFALSDIQGFTIQTAAGDVAAKTQSVPFIYNLSLLVNPTAHSFVDPSKAKNALSQEN</sequence>
<feature type="domain" description="GCVT N-terminal" evidence="2">
    <location>
        <begin position="6"/>
        <end position="264"/>
    </location>
</feature>
<dbReference type="InterPro" id="IPR028896">
    <property type="entry name" value="GcvT/YgfZ/DmdA"/>
</dbReference>
<evidence type="ECO:0000256" key="1">
    <source>
        <dbReference type="ARBA" id="ARBA00022576"/>
    </source>
</evidence>
<protein>
    <submittedName>
        <fullName evidence="4">Aminomethyltransferase family protein</fullName>
    </submittedName>
</protein>
<evidence type="ECO:0000259" key="2">
    <source>
        <dbReference type="Pfam" id="PF01571"/>
    </source>
</evidence>
<dbReference type="InterPro" id="IPR027266">
    <property type="entry name" value="TrmE/GcvT-like"/>
</dbReference>
<dbReference type="PIRSF" id="PIRSF006487">
    <property type="entry name" value="GcvT"/>
    <property type="match status" value="1"/>
</dbReference>
<dbReference type="InterPro" id="IPR013977">
    <property type="entry name" value="GcvT_C"/>
</dbReference>
<keyword evidence="5" id="KW-1185">Reference proteome</keyword>
<dbReference type="Pfam" id="PF08669">
    <property type="entry name" value="GCV_T_C"/>
    <property type="match status" value="1"/>
</dbReference>
<dbReference type="InterPro" id="IPR029043">
    <property type="entry name" value="GcvT/YgfZ_C"/>
</dbReference>
<name>A0A9J6QG15_9ENTR</name>
<dbReference type="PANTHER" id="PTHR43757">
    <property type="entry name" value="AMINOMETHYLTRANSFERASE"/>
    <property type="match status" value="1"/>
</dbReference>
<accession>A0A9J6QG15</accession>
<evidence type="ECO:0000313" key="5">
    <source>
        <dbReference type="Proteomes" id="UP001061282"/>
    </source>
</evidence>
<proteinExistence type="predicted"/>
<dbReference type="InterPro" id="IPR006222">
    <property type="entry name" value="GCVT_N"/>
</dbReference>